<feature type="compositionally biased region" description="Acidic residues" evidence="4">
    <location>
        <begin position="628"/>
        <end position="639"/>
    </location>
</feature>
<evidence type="ECO:0000256" key="1">
    <source>
        <dbReference type="ARBA" id="ARBA00004604"/>
    </source>
</evidence>
<keyword evidence="2" id="KW-0597">Phosphoprotein</keyword>
<feature type="compositionally biased region" description="Basic and acidic residues" evidence="4">
    <location>
        <begin position="661"/>
        <end position="682"/>
    </location>
</feature>
<evidence type="ECO:0000256" key="2">
    <source>
        <dbReference type="ARBA" id="ARBA00022553"/>
    </source>
</evidence>
<comment type="caution">
    <text evidence="5">The sequence shown here is derived from an EMBL/GenBank/DDBJ whole genome shotgun (WGS) entry which is preliminary data.</text>
</comment>
<feature type="compositionally biased region" description="Acidic residues" evidence="4">
    <location>
        <begin position="572"/>
        <end position="586"/>
    </location>
</feature>
<protein>
    <submittedName>
        <fullName evidence="5">Utp14-domain-containing protein</fullName>
    </submittedName>
</protein>
<evidence type="ECO:0000256" key="4">
    <source>
        <dbReference type="SAM" id="MobiDB-lite"/>
    </source>
</evidence>
<feature type="compositionally biased region" description="Basic and acidic residues" evidence="4">
    <location>
        <begin position="702"/>
        <end position="720"/>
    </location>
</feature>
<feature type="compositionally biased region" description="Basic and acidic residues" evidence="4">
    <location>
        <begin position="78"/>
        <end position="88"/>
    </location>
</feature>
<evidence type="ECO:0000313" key="5">
    <source>
        <dbReference type="EMBL" id="OBA25690.1"/>
    </source>
</evidence>
<comment type="subcellular location">
    <subcellularLocation>
        <location evidence="1">Nucleus</location>
        <location evidence="1">Nucleolus</location>
    </subcellularLocation>
</comment>
<feature type="compositionally biased region" description="Polar residues" evidence="4">
    <location>
        <begin position="48"/>
        <end position="58"/>
    </location>
</feature>
<proteinExistence type="predicted"/>
<dbReference type="PANTHER" id="PTHR14150">
    <property type="entry name" value="U3 SMALL NUCLEOLAR RNA-ASSOCIATED PROTEIN 14"/>
    <property type="match status" value="1"/>
</dbReference>
<feature type="compositionally biased region" description="Acidic residues" evidence="4">
    <location>
        <begin position="139"/>
        <end position="157"/>
    </location>
</feature>
<evidence type="ECO:0000256" key="3">
    <source>
        <dbReference type="ARBA" id="ARBA00023242"/>
    </source>
</evidence>
<reference evidence="6" key="1">
    <citation type="journal article" date="2016" name="Proc. Natl. Acad. Sci. U.S.A.">
        <title>Comparative genomics of biotechnologically important yeasts.</title>
        <authorList>
            <person name="Riley R."/>
            <person name="Haridas S."/>
            <person name="Wolfe K.H."/>
            <person name="Lopes M.R."/>
            <person name="Hittinger C.T."/>
            <person name="Goeker M."/>
            <person name="Salamov A.A."/>
            <person name="Wisecaver J.H."/>
            <person name="Long T.M."/>
            <person name="Calvey C.H."/>
            <person name="Aerts A.L."/>
            <person name="Barry K.W."/>
            <person name="Choi C."/>
            <person name="Clum A."/>
            <person name="Coughlan A.Y."/>
            <person name="Deshpande S."/>
            <person name="Douglass A.P."/>
            <person name="Hanson S.J."/>
            <person name="Klenk H.-P."/>
            <person name="LaButti K.M."/>
            <person name="Lapidus A."/>
            <person name="Lindquist E.A."/>
            <person name="Lipzen A.M."/>
            <person name="Meier-Kolthoff J.P."/>
            <person name="Ohm R.A."/>
            <person name="Otillar R.P."/>
            <person name="Pangilinan J.L."/>
            <person name="Peng Y."/>
            <person name="Rokas A."/>
            <person name="Rosa C.A."/>
            <person name="Scheuner C."/>
            <person name="Sibirny A.A."/>
            <person name="Slot J.C."/>
            <person name="Stielow J.B."/>
            <person name="Sun H."/>
            <person name="Kurtzman C.P."/>
            <person name="Blackwell M."/>
            <person name="Grigoriev I.V."/>
            <person name="Jeffries T.W."/>
        </authorList>
    </citation>
    <scope>NUCLEOTIDE SEQUENCE [LARGE SCALE GENOMIC DNA]</scope>
    <source>
        <strain evidence="6">NRRL Y-1626</strain>
    </source>
</reference>
<dbReference type="Pfam" id="PF04615">
    <property type="entry name" value="Utp14"/>
    <property type="match status" value="1"/>
</dbReference>
<evidence type="ECO:0000313" key="6">
    <source>
        <dbReference type="Proteomes" id="UP000092321"/>
    </source>
</evidence>
<keyword evidence="6" id="KW-1185">Reference proteome</keyword>
<feature type="region of interest" description="Disordered" evidence="4">
    <location>
        <begin position="622"/>
        <end position="783"/>
    </location>
</feature>
<feature type="compositionally biased region" description="Polar residues" evidence="4">
    <location>
        <begin position="683"/>
        <end position="697"/>
    </location>
</feature>
<dbReference type="PANTHER" id="PTHR14150:SF12">
    <property type="entry name" value="U3 SMALL NUCLEOLAR RNA-ASSOCIATED PROTEIN 14 HOMOLOG A"/>
    <property type="match status" value="1"/>
</dbReference>
<organism evidence="5 6">
    <name type="scientific">Hanseniaspora valbyensis NRRL Y-1626</name>
    <dbReference type="NCBI Taxonomy" id="766949"/>
    <lineage>
        <taxon>Eukaryota</taxon>
        <taxon>Fungi</taxon>
        <taxon>Dikarya</taxon>
        <taxon>Ascomycota</taxon>
        <taxon>Saccharomycotina</taxon>
        <taxon>Saccharomycetes</taxon>
        <taxon>Saccharomycodales</taxon>
        <taxon>Saccharomycodaceae</taxon>
        <taxon>Hanseniaspora</taxon>
    </lineage>
</organism>
<feature type="region of interest" description="Disordered" evidence="4">
    <location>
        <begin position="1"/>
        <end position="22"/>
    </location>
</feature>
<keyword evidence="3" id="KW-0539">Nucleus</keyword>
<dbReference type="OrthoDB" id="277439at2759"/>
<name>A0A1B7TAE4_9ASCO</name>
<feature type="compositionally biased region" description="Acidic residues" evidence="4">
    <location>
        <begin position="201"/>
        <end position="243"/>
    </location>
</feature>
<gene>
    <name evidence="5" type="ORF">HANVADRAFT_63473</name>
</gene>
<feature type="compositionally biased region" description="Low complexity" evidence="4">
    <location>
        <begin position="772"/>
        <end position="782"/>
    </location>
</feature>
<dbReference type="GO" id="GO:0032040">
    <property type="term" value="C:small-subunit processome"/>
    <property type="evidence" value="ECO:0007669"/>
    <property type="project" value="InterPro"/>
</dbReference>
<dbReference type="Proteomes" id="UP000092321">
    <property type="component" value="Unassembled WGS sequence"/>
</dbReference>
<dbReference type="InterPro" id="IPR006709">
    <property type="entry name" value="SSU_processome_Utp14"/>
</dbReference>
<feature type="compositionally biased region" description="Basic and acidic residues" evidence="4">
    <location>
        <begin position="535"/>
        <end position="549"/>
    </location>
</feature>
<feature type="compositionally biased region" description="Basic and acidic residues" evidence="4">
    <location>
        <begin position="178"/>
        <end position="188"/>
    </location>
</feature>
<sequence>MAFGKRKNNSKNNKVNSRKKVANRVQNALEIAERQLNGPLESEEYVKRSNNAKLNGTIVNPFKKQKRNGGDDDDSDDGEKYEYGKNFDIDGSDFEDEEIDSDEAFGSDEEFFDAYDSKFSQTVRDLKLSNKKRSRGEIESEDSDKEPEEYTSIDEGDLMPLSAIWDVNDNIDKEDELYEQKKKNEKSQKGTGENDFQLELNDNEDDDSESESESSESDSDDEEKEDSDDDIFGKDSEEEDDNVELNTVSKKLNSTIRKGKKLDHKLLSEFNNNLYEQENEFSPFASKSSNNIHATSNKLDINDLMNVLDANDAKQASLLSTTDASANKAMSIPLSKTMQEKNERKVAYDITKEEVTKWQDTVQMLRKSDHIDYSKLNESANSKKVESSAFIQPSSNVRTVLESKVDKVLNDSNLNTMIKDEGDKIANISPDNFEDLPVAKMSKEELLKRNQEMRVMRELMFREERKAKRIKKIKSKSYRKIKRKELLKNQQLLDDENSDEEDIEDADLKRARERMTLKHKNTSKWARDMVKHGMTKDKETRDEMEEMLRQGEQLTNRIHGRDDSGRRRGAQSDDDDGVDLEEEYDDFEKRKDAGKTGVLAMKFMTDAEQRKKDQNKKELEALRRFENGEEEEDIFEDQFGEGINKAKNQGRRVYTPSAMTSKKELDDEEHESEKEQVKEEQKIINTVENNKQSKLESNTNNKDTHKNKDEKPAEKEKKSDAVNPWLDEGSDDESHKKSSKVYVVDKDSSKMSKAANKIAKHELKTQTRKGKNNNTENTNNETILDIEKNTLNIIDPYSNKHDNDEVEVDDGFQNQDLISQAFAGDDVVSKFEEEKKRVIIDEDDKEVDMTLPGWGGWIGNDVKKNNNNNKRKFIKKIEGVAKKDKRKDKNLKNVIINERVNKKNLKYQASAVPFPYESKEQYEKSLQIPLGPEWSANSTFTKSIKPRAIVKKSQIIDPLKKPFN</sequence>
<feature type="region of interest" description="Disordered" evidence="4">
    <location>
        <begin position="48"/>
        <end position="94"/>
    </location>
</feature>
<feature type="region of interest" description="Disordered" evidence="4">
    <location>
        <begin position="129"/>
        <end position="246"/>
    </location>
</feature>
<dbReference type="EMBL" id="LXPE01000053">
    <property type="protein sequence ID" value="OBA25690.1"/>
    <property type="molecule type" value="Genomic_DNA"/>
</dbReference>
<dbReference type="AlphaFoldDB" id="A0A1B7TAE4"/>
<feature type="region of interest" description="Disordered" evidence="4">
    <location>
        <begin position="535"/>
        <end position="586"/>
    </location>
</feature>
<dbReference type="GO" id="GO:0006364">
    <property type="term" value="P:rRNA processing"/>
    <property type="evidence" value="ECO:0007669"/>
    <property type="project" value="InterPro"/>
</dbReference>
<accession>A0A1B7TAE4</accession>